<dbReference type="Proteomes" id="UP000008234">
    <property type="component" value="Chromosome"/>
</dbReference>
<dbReference type="KEGG" id="clo:HMPREF0868_0948"/>
<protein>
    <submittedName>
        <fullName evidence="1">Uncharacterized protein</fullName>
    </submittedName>
</protein>
<dbReference type="AlphaFoldDB" id="D3R248"/>
<proteinExistence type="predicted"/>
<evidence type="ECO:0000313" key="2">
    <source>
        <dbReference type="Proteomes" id="UP000008234"/>
    </source>
</evidence>
<accession>D3R248</accession>
<dbReference type="InterPro" id="IPR029063">
    <property type="entry name" value="SAM-dependent_MTases_sf"/>
</dbReference>
<dbReference type="HOGENOM" id="CLU_3169933_0_0_9"/>
<dbReference type="SUPFAM" id="SSF53335">
    <property type="entry name" value="S-adenosyl-L-methionine-dependent methyltransferases"/>
    <property type="match status" value="1"/>
</dbReference>
<dbReference type="EMBL" id="CP001850">
    <property type="protein sequence ID" value="ADC91184.1"/>
    <property type="molecule type" value="Genomic_DNA"/>
</dbReference>
<sequence>MKLRLELQRNLLSDDGSIWISSDDDEGHYLRVLCDEVFSRNNFINTV</sequence>
<dbReference type="eggNOG" id="COG2189">
    <property type="taxonomic scope" value="Bacteria"/>
</dbReference>
<gene>
    <name evidence="1" type="ordered locus">HMPREF0868_0948</name>
</gene>
<reference evidence="2" key="1">
    <citation type="submission" date="2009-12" db="EMBL/GenBank/DDBJ databases">
        <title>Sequence of Clostridiales genomosp. BVAB3 str. UPII9-5.</title>
        <authorList>
            <person name="Madupu R."/>
            <person name="Durkin A.S."/>
            <person name="Torralba M."/>
            <person name="Methe B."/>
            <person name="Sutton G.G."/>
            <person name="Strausberg R.L."/>
            <person name="Nelson K.E."/>
        </authorList>
    </citation>
    <scope>NUCLEOTIDE SEQUENCE [LARGE SCALE GENOMIC DNA]</scope>
    <source>
        <strain evidence="2">UPII9-5</strain>
    </source>
</reference>
<organism evidence="1 2">
    <name type="scientific">Mageeibacillus indolicus (strain UPII9-5)</name>
    <name type="common">Clostridiales genomosp. BVAB3 (strain UPII9-5)</name>
    <dbReference type="NCBI Taxonomy" id="699246"/>
    <lineage>
        <taxon>Bacteria</taxon>
        <taxon>Bacillati</taxon>
        <taxon>Bacillota</taxon>
        <taxon>Clostridia</taxon>
        <taxon>Eubacteriales</taxon>
        <taxon>Oscillospiraceae</taxon>
        <taxon>Mageeibacillus</taxon>
    </lineage>
</organism>
<name>D3R248_MAGIU</name>
<keyword evidence="2" id="KW-1185">Reference proteome</keyword>
<evidence type="ECO:0000313" key="1">
    <source>
        <dbReference type="EMBL" id="ADC91184.1"/>
    </source>
</evidence>
<dbReference type="Gene3D" id="3.40.50.150">
    <property type="entry name" value="Vaccinia Virus protein VP39"/>
    <property type="match status" value="1"/>
</dbReference>
<dbReference type="STRING" id="699246.HMPREF0868_0948"/>